<accession>A0AAW3X5X2</accession>
<dbReference type="RefSeq" id="WP_182457268.1">
    <property type="nucleotide sequence ID" value="NZ_JACOOW010000006.1"/>
</dbReference>
<evidence type="ECO:0000256" key="2">
    <source>
        <dbReference type="ARBA" id="ARBA00023315"/>
    </source>
</evidence>
<gene>
    <name evidence="4" type="ORF">H8S19_05985</name>
</gene>
<dbReference type="PANTHER" id="PTHR43420:SF12">
    <property type="entry name" value="N-ACETYLTRANSFERASE DOMAIN-CONTAINING PROTEIN"/>
    <property type="match status" value="1"/>
</dbReference>
<feature type="domain" description="N-acetyltransferase" evidence="3">
    <location>
        <begin position="161"/>
        <end position="293"/>
    </location>
</feature>
<sequence length="293" mass="32646">MNLIQTNSLSARQAEQILALLNECQKTQPIHISFPFEDGNCFLLLLDESETLAAIMGMILPPDGSSDEEPVECIAFTRPSLRRRGYFAALLEKACDISGEHDILFPVDPESADTAATMKAIHADRVDQEYQMKWDFDPTAERFDSPMVEKRPLTFTCTSAPEGDVNESVDPDSCWDCFHSADDPDPTVTILTYEFLETPPDPMCSPAAVCMARMQPVPDVPGTFHACFYGFRVHDLCRGLGIGEAAFCLVLNDLITRGCTRIVLHVSSDNYPALSIYKKAGFRITETLSYFMY</sequence>
<protein>
    <submittedName>
        <fullName evidence="4">GNAT family N-acetyltransferase</fullName>
    </submittedName>
</protein>
<keyword evidence="2" id="KW-0012">Acyltransferase</keyword>
<dbReference type="AlphaFoldDB" id="A0AAW3X5X2"/>
<keyword evidence="1" id="KW-0808">Transferase</keyword>
<dbReference type="InterPro" id="IPR016181">
    <property type="entry name" value="Acyl_CoA_acyltransferase"/>
</dbReference>
<dbReference type="PROSITE" id="PS51186">
    <property type="entry name" value="GNAT"/>
    <property type="match status" value="1"/>
</dbReference>
<dbReference type="EMBL" id="JACOOW010000006">
    <property type="protein sequence ID" value="MBC5656625.1"/>
    <property type="molecule type" value="Genomic_DNA"/>
</dbReference>
<dbReference type="InterPro" id="IPR000182">
    <property type="entry name" value="GNAT_dom"/>
</dbReference>
<name>A0AAW3X5X2_9CLOT</name>
<evidence type="ECO:0000259" key="3">
    <source>
        <dbReference type="PROSITE" id="PS51186"/>
    </source>
</evidence>
<dbReference type="SUPFAM" id="SSF55729">
    <property type="entry name" value="Acyl-CoA N-acyltransferases (Nat)"/>
    <property type="match status" value="1"/>
</dbReference>
<evidence type="ECO:0000313" key="4">
    <source>
        <dbReference type="EMBL" id="MBC5656625.1"/>
    </source>
</evidence>
<proteinExistence type="predicted"/>
<dbReference type="Pfam" id="PF00583">
    <property type="entry name" value="Acetyltransf_1"/>
    <property type="match status" value="1"/>
</dbReference>
<evidence type="ECO:0000256" key="1">
    <source>
        <dbReference type="ARBA" id="ARBA00022679"/>
    </source>
</evidence>
<dbReference type="GO" id="GO:0016747">
    <property type="term" value="F:acyltransferase activity, transferring groups other than amino-acyl groups"/>
    <property type="evidence" value="ECO:0007669"/>
    <property type="project" value="InterPro"/>
</dbReference>
<dbReference type="InterPro" id="IPR050680">
    <property type="entry name" value="YpeA/RimI_acetyltransf"/>
</dbReference>
<dbReference type="CDD" id="cd04301">
    <property type="entry name" value="NAT_SF"/>
    <property type="match status" value="1"/>
</dbReference>
<comment type="caution">
    <text evidence="4">The sequence shown here is derived from an EMBL/GenBank/DDBJ whole genome shotgun (WGS) entry which is preliminary data.</text>
</comment>
<dbReference type="PANTHER" id="PTHR43420">
    <property type="entry name" value="ACETYLTRANSFERASE"/>
    <property type="match status" value="1"/>
</dbReference>
<reference evidence="4 5" key="1">
    <citation type="submission" date="2020-08" db="EMBL/GenBank/DDBJ databases">
        <title>Genome public.</title>
        <authorList>
            <person name="Liu C."/>
            <person name="Sun Q."/>
        </authorList>
    </citation>
    <scope>NUCLEOTIDE SEQUENCE [LARGE SCALE GENOMIC DNA]</scope>
    <source>
        <strain evidence="4 5">BX14</strain>
    </source>
</reference>
<keyword evidence="5" id="KW-1185">Reference proteome</keyword>
<organism evidence="4 5">
    <name type="scientific">Clostridium segne</name>
    <dbReference type="NCBI Taxonomy" id="2763038"/>
    <lineage>
        <taxon>Bacteria</taxon>
        <taxon>Bacillati</taxon>
        <taxon>Bacillota</taxon>
        <taxon>Clostridia</taxon>
        <taxon>Eubacteriales</taxon>
        <taxon>Clostridiaceae</taxon>
        <taxon>Clostridium</taxon>
    </lineage>
</organism>
<dbReference type="Proteomes" id="UP000653904">
    <property type="component" value="Unassembled WGS sequence"/>
</dbReference>
<evidence type="ECO:0000313" key="5">
    <source>
        <dbReference type="Proteomes" id="UP000653904"/>
    </source>
</evidence>
<dbReference type="Gene3D" id="3.40.630.30">
    <property type="match status" value="1"/>
</dbReference>